<accession>A0ACC0VHR1</accession>
<dbReference type="EMBL" id="CM047588">
    <property type="protein sequence ID" value="KAI9905979.1"/>
    <property type="molecule type" value="Genomic_DNA"/>
</dbReference>
<dbReference type="Proteomes" id="UP001163321">
    <property type="component" value="Chromosome 9"/>
</dbReference>
<keyword evidence="2" id="KW-1185">Reference proteome</keyword>
<reference evidence="1 2" key="1">
    <citation type="journal article" date="2022" name="bioRxiv">
        <title>The genome of the oomycete Peronosclerospora sorghi, a cosmopolitan pathogen of maize and sorghum, is inflated with dispersed pseudogenes.</title>
        <authorList>
            <person name="Fletcher K."/>
            <person name="Martin F."/>
            <person name="Isakeit T."/>
            <person name="Cavanaugh K."/>
            <person name="Magill C."/>
            <person name="Michelmore R."/>
        </authorList>
    </citation>
    <scope>NUCLEOTIDE SEQUENCE [LARGE SCALE GENOMIC DNA]</scope>
    <source>
        <strain evidence="1">P6</strain>
    </source>
</reference>
<gene>
    <name evidence="1" type="ORF">PsorP6_013940</name>
</gene>
<evidence type="ECO:0000313" key="1">
    <source>
        <dbReference type="EMBL" id="KAI9905979.1"/>
    </source>
</evidence>
<sequence length="113" mass="12805">MSSTKMLDRKSQRGGKPNLIIYGEVTEQGDRCCMSIMTLYDADLPTATDPAIVYDRETEARIQIHPDDLLEHFKAHPLHVVDLCKQPGTVCQPCASRNRAFKYFLIDKGHPML</sequence>
<name>A0ACC0VHR1_9STRA</name>
<evidence type="ECO:0000313" key="2">
    <source>
        <dbReference type="Proteomes" id="UP001163321"/>
    </source>
</evidence>
<protein>
    <submittedName>
        <fullName evidence="1">Uncharacterized protein</fullName>
    </submittedName>
</protein>
<comment type="caution">
    <text evidence="1">The sequence shown here is derived from an EMBL/GenBank/DDBJ whole genome shotgun (WGS) entry which is preliminary data.</text>
</comment>
<organism evidence="1 2">
    <name type="scientific">Peronosclerospora sorghi</name>
    <dbReference type="NCBI Taxonomy" id="230839"/>
    <lineage>
        <taxon>Eukaryota</taxon>
        <taxon>Sar</taxon>
        <taxon>Stramenopiles</taxon>
        <taxon>Oomycota</taxon>
        <taxon>Peronosporomycetes</taxon>
        <taxon>Peronosporales</taxon>
        <taxon>Peronosporaceae</taxon>
        <taxon>Peronosclerospora</taxon>
    </lineage>
</organism>
<proteinExistence type="predicted"/>